<dbReference type="AlphaFoldDB" id="A0A067PTV6"/>
<dbReference type="OrthoDB" id="3229878at2759"/>
<dbReference type="EMBL" id="KL197720">
    <property type="protein sequence ID" value="KDQ57275.1"/>
    <property type="molecule type" value="Genomic_DNA"/>
</dbReference>
<protein>
    <submittedName>
        <fullName evidence="1">Uncharacterized protein</fullName>
    </submittedName>
</protein>
<sequence length="580" mass="65814">MTTGILQYRYHGLLWEREVQYGSFIPEFIVECARQIPACPSEVDIWLQEKQDELSLWEQDPSVQNRSSSGANYQTCTFYDRNGDLFTLVSPVLPRYQPPLTCTIDLDTFSFRIAQYPVFDIRHMPSTVRASDGDISDLQRCLGLNNYGHLSWNADTPQTCRASWLPSAPPLPAGFLQPYDQIFSAASVVSPHDILRDHRWPSPDEQVRVAVLEFLVGVCMAKKDWFFKYLRALLEPAESPRFLDLATSLVEMASQVRYDLGRQRYDSLISFSPGFGIAPFDPAWPRPNVCVHYTKHLDEPAHLKAALVKVFHLARSRYSGGLLWGIAFSITHCVIVRIDLADVTNCTHTAALPFLPSWHASSLCTEGITALGRLFHIPPRPVCPPVSPDSNLESLFSKLPVELIRRIAEDVEGIQDLWNLAHAIPQFPQIVQPYLRRFTLSAGYRLLAPIPRHSAMPATNVPNPAFDWQWLVETDDEKRPKGGEYAKISFEDARGSRMADDFYCLPSPHSQAKEYCRIAFGLALGEWSEWKFGMTWFRCRVEPIDEGAANVLPSYSRVDALMFDFDGRRAGTYKGVDVRY</sequence>
<organism evidence="1 2">
    <name type="scientific">Jaapia argillacea MUCL 33604</name>
    <dbReference type="NCBI Taxonomy" id="933084"/>
    <lineage>
        <taxon>Eukaryota</taxon>
        <taxon>Fungi</taxon>
        <taxon>Dikarya</taxon>
        <taxon>Basidiomycota</taxon>
        <taxon>Agaricomycotina</taxon>
        <taxon>Agaricomycetes</taxon>
        <taxon>Agaricomycetidae</taxon>
        <taxon>Jaapiales</taxon>
        <taxon>Jaapiaceae</taxon>
        <taxon>Jaapia</taxon>
    </lineage>
</organism>
<accession>A0A067PTV6</accession>
<keyword evidence="2" id="KW-1185">Reference proteome</keyword>
<evidence type="ECO:0000313" key="2">
    <source>
        <dbReference type="Proteomes" id="UP000027265"/>
    </source>
</evidence>
<dbReference type="InParanoid" id="A0A067PTV6"/>
<name>A0A067PTV6_9AGAM</name>
<dbReference type="HOGENOM" id="CLU_470146_0_0_1"/>
<dbReference type="Proteomes" id="UP000027265">
    <property type="component" value="Unassembled WGS sequence"/>
</dbReference>
<evidence type="ECO:0000313" key="1">
    <source>
        <dbReference type="EMBL" id="KDQ57275.1"/>
    </source>
</evidence>
<proteinExistence type="predicted"/>
<gene>
    <name evidence="1" type="ORF">JAAARDRAFT_58740</name>
</gene>
<reference evidence="2" key="1">
    <citation type="journal article" date="2014" name="Proc. Natl. Acad. Sci. U.S.A.">
        <title>Extensive sampling of basidiomycete genomes demonstrates inadequacy of the white-rot/brown-rot paradigm for wood decay fungi.</title>
        <authorList>
            <person name="Riley R."/>
            <person name="Salamov A.A."/>
            <person name="Brown D.W."/>
            <person name="Nagy L.G."/>
            <person name="Floudas D."/>
            <person name="Held B.W."/>
            <person name="Levasseur A."/>
            <person name="Lombard V."/>
            <person name="Morin E."/>
            <person name="Otillar R."/>
            <person name="Lindquist E.A."/>
            <person name="Sun H."/>
            <person name="LaButti K.M."/>
            <person name="Schmutz J."/>
            <person name="Jabbour D."/>
            <person name="Luo H."/>
            <person name="Baker S.E."/>
            <person name="Pisabarro A.G."/>
            <person name="Walton J.D."/>
            <person name="Blanchette R.A."/>
            <person name="Henrissat B."/>
            <person name="Martin F."/>
            <person name="Cullen D."/>
            <person name="Hibbett D.S."/>
            <person name="Grigoriev I.V."/>
        </authorList>
    </citation>
    <scope>NUCLEOTIDE SEQUENCE [LARGE SCALE GENOMIC DNA]</scope>
    <source>
        <strain evidence="2">MUCL 33604</strain>
    </source>
</reference>
<dbReference type="STRING" id="933084.A0A067PTV6"/>